<reference evidence="1 2" key="1">
    <citation type="journal article" date="2016" name="Nat. Commun.">
        <title>Thousands of microbial genomes shed light on interconnected biogeochemical processes in an aquifer system.</title>
        <authorList>
            <person name="Anantharaman K."/>
            <person name="Brown C.T."/>
            <person name="Hug L.A."/>
            <person name="Sharon I."/>
            <person name="Castelle C.J."/>
            <person name="Probst A.J."/>
            <person name="Thomas B.C."/>
            <person name="Singh A."/>
            <person name="Wilkins M.J."/>
            <person name="Karaoz U."/>
            <person name="Brodie E.L."/>
            <person name="Williams K.H."/>
            <person name="Hubbard S.S."/>
            <person name="Banfield J.F."/>
        </authorList>
    </citation>
    <scope>NUCLEOTIDE SEQUENCE [LARGE SCALE GENOMIC DNA]</scope>
</reference>
<gene>
    <name evidence="1" type="ORF">A2W14_00360</name>
</gene>
<accession>A0A1F5YST6</accession>
<protein>
    <submittedName>
        <fullName evidence="1">Uncharacterized protein</fullName>
    </submittedName>
</protein>
<name>A0A1F5YST6_9BACT</name>
<comment type="caution">
    <text evidence="1">The sequence shown here is derived from an EMBL/GenBank/DDBJ whole genome shotgun (WGS) entry which is preliminary data.</text>
</comment>
<evidence type="ECO:0000313" key="1">
    <source>
        <dbReference type="EMBL" id="OGG03278.1"/>
    </source>
</evidence>
<dbReference type="Proteomes" id="UP000176665">
    <property type="component" value="Unassembled WGS sequence"/>
</dbReference>
<dbReference type="STRING" id="1798371.A2W14_00360"/>
<evidence type="ECO:0000313" key="2">
    <source>
        <dbReference type="Proteomes" id="UP000176665"/>
    </source>
</evidence>
<proteinExistence type="predicted"/>
<dbReference type="AlphaFoldDB" id="A0A1F5YST6"/>
<sequence length="153" mass="18303">MNKLYRFSPIENEADIRKVWSYLVLELNKLSNEIFRHSLPITTLKIFPHYPKEYEFLYKLLSKMGPKSTYSSKTSLYIEREEKINDYNIKYFGIRIVDPYRLQVGCGDYEIENFAAIKKLHLNKSSYVRSFRENMLEVWHPDYDVLGYVIPAN</sequence>
<dbReference type="EMBL" id="MFJA01000034">
    <property type="protein sequence ID" value="OGG03278.1"/>
    <property type="molecule type" value="Genomic_DNA"/>
</dbReference>
<organism evidence="1 2">
    <name type="scientific">Candidatus Gottesmanbacteria bacterium RBG_16_37_8</name>
    <dbReference type="NCBI Taxonomy" id="1798371"/>
    <lineage>
        <taxon>Bacteria</taxon>
        <taxon>Candidatus Gottesmaniibacteriota</taxon>
    </lineage>
</organism>